<dbReference type="PANTHER" id="PTHR30337">
    <property type="entry name" value="COMPONENT OF ATP-DEPENDENT DSDNA EXONUCLEASE"/>
    <property type="match status" value="1"/>
</dbReference>
<accession>A0A291BW37</accession>
<dbReference type="InterPro" id="IPR050535">
    <property type="entry name" value="DNA_Repair-Maintenance_Comp"/>
</dbReference>
<dbReference type="PANTHER" id="PTHR30337:SF7">
    <property type="entry name" value="PHOSPHOESTERASE"/>
    <property type="match status" value="1"/>
</dbReference>
<dbReference type="InterPro" id="IPR041796">
    <property type="entry name" value="Mre11_N"/>
</dbReference>
<dbReference type="AlphaFoldDB" id="A0A291BW37"/>
<dbReference type="InterPro" id="IPR014576">
    <property type="entry name" value="Pesterase_YhaO"/>
</dbReference>
<dbReference type="OrthoDB" id="9773856at2"/>
<dbReference type="STRING" id="2756.BFR44_00545"/>
<dbReference type="RefSeq" id="WP_096699338.1">
    <property type="nucleotide sequence ID" value="NZ_CP023483.1"/>
</dbReference>
<proteinExistence type="predicted"/>
<dbReference type="KEGG" id="bths:CNY62_03335"/>
<evidence type="ECO:0000313" key="4">
    <source>
        <dbReference type="Proteomes" id="UP000243591"/>
    </source>
</evidence>
<protein>
    <submittedName>
        <fullName evidence="3">DNA repair exonuclease</fullName>
    </submittedName>
</protein>
<name>A0A291BW37_BROTH</name>
<keyword evidence="4" id="KW-1185">Reference proteome</keyword>
<reference evidence="3 4" key="1">
    <citation type="submission" date="2017-09" db="EMBL/GenBank/DDBJ databases">
        <title>Complete Genome Sequences of Two Strains of the Meat Spoilage Bacterium Brochothrix thermosphacta Isolated from Ground Chicken.</title>
        <authorList>
            <person name="Paoli G.C."/>
            <person name="Wijey C."/>
            <person name="Chen C.-Y."/>
            <person name="Nguyen L."/>
            <person name="Yan X."/>
            <person name="Irwin P.L."/>
        </authorList>
    </citation>
    <scope>NUCLEOTIDE SEQUENCE [LARGE SCALE GENOMIC DNA]</scope>
    <source>
        <strain evidence="3 4">BI</strain>
    </source>
</reference>
<dbReference type="Proteomes" id="UP000243591">
    <property type="component" value="Chromosome"/>
</dbReference>
<dbReference type="EMBL" id="CP023483">
    <property type="protein sequence ID" value="ATF25511.1"/>
    <property type="molecule type" value="Genomic_DNA"/>
</dbReference>
<evidence type="ECO:0000256" key="1">
    <source>
        <dbReference type="ARBA" id="ARBA00022801"/>
    </source>
</evidence>
<organism evidence="3 4">
    <name type="scientific">Brochothrix thermosphacta</name>
    <name type="common">Microbacterium thermosphactum</name>
    <dbReference type="NCBI Taxonomy" id="2756"/>
    <lineage>
        <taxon>Bacteria</taxon>
        <taxon>Bacillati</taxon>
        <taxon>Bacillota</taxon>
        <taxon>Bacilli</taxon>
        <taxon>Bacillales</taxon>
        <taxon>Listeriaceae</taxon>
        <taxon>Brochothrix</taxon>
    </lineage>
</organism>
<keyword evidence="3" id="KW-0269">Exonuclease</keyword>
<gene>
    <name evidence="3" type="ORF">CNY62_03335</name>
</gene>
<keyword evidence="3" id="KW-0540">Nuclease</keyword>
<feature type="domain" description="Calcineurin-like phosphoesterase" evidence="2">
    <location>
        <begin position="4"/>
        <end position="199"/>
    </location>
</feature>
<sequence length="413" mass="47726">MKELRFMHIADLHLDSPFVGLKHLPPFIFQQMKDSTFKSLTQLVTVAITEKIDFLLIAGDIYDEKTQSIRAQARFIDEMERLQTENIPVYAILGNHDYNDGTLISLDLPQNVHLFSAETETVYYKHTNGTTAAIHGFSYDKKHLIERRVETFEKASNVDFNIALYHGEETTTGGNYAPFSRSEMLQKNFDYWALGHIHKQDCLNEEPLILYPGNIQGRHRKETGPKGGMIISLSEKETKATFYPAAAIVWEERSLTIKPDISIDHLLQKLIAEMDKAREESGAKVFLAVTLLIDEKLNKTVSQKIINGEVIERLQDLEQERDDFVWVYQLKTYLNKNITVDWWQEETAYQSHWEGAIQQLSQEQQFNDVIQEMTMQRLARRYVDVPDMALREQIIEDAVLLIGQLIAEEGEEK</sequence>
<dbReference type="CDD" id="cd00840">
    <property type="entry name" value="MPP_Mre11_N"/>
    <property type="match status" value="1"/>
</dbReference>
<evidence type="ECO:0000259" key="2">
    <source>
        <dbReference type="Pfam" id="PF00149"/>
    </source>
</evidence>
<dbReference type="Pfam" id="PF00149">
    <property type="entry name" value="Metallophos"/>
    <property type="match status" value="1"/>
</dbReference>
<dbReference type="InterPro" id="IPR029052">
    <property type="entry name" value="Metallo-depent_PP-like"/>
</dbReference>
<dbReference type="PIRSF" id="PIRSF033091">
    <property type="entry name" value="Pesterase_YhaO"/>
    <property type="match status" value="1"/>
</dbReference>
<evidence type="ECO:0000313" key="3">
    <source>
        <dbReference type="EMBL" id="ATF25511.1"/>
    </source>
</evidence>
<dbReference type="GO" id="GO:0004527">
    <property type="term" value="F:exonuclease activity"/>
    <property type="evidence" value="ECO:0007669"/>
    <property type="project" value="UniProtKB-KW"/>
</dbReference>
<keyword evidence="1" id="KW-0378">Hydrolase</keyword>
<dbReference type="InterPro" id="IPR004843">
    <property type="entry name" value="Calcineurin-like_PHP"/>
</dbReference>
<dbReference type="SUPFAM" id="SSF56300">
    <property type="entry name" value="Metallo-dependent phosphatases"/>
    <property type="match status" value="1"/>
</dbReference>
<dbReference type="Gene3D" id="3.60.21.10">
    <property type="match status" value="1"/>
</dbReference>